<dbReference type="InterPro" id="IPR003265">
    <property type="entry name" value="HhH-GPD_domain"/>
</dbReference>
<keyword evidence="4" id="KW-0234">DNA repair</keyword>
<dbReference type="AlphaFoldDB" id="A0A1G6BQL8"/>
<dbReference type="PANTHER" id="PTHR43003:SF5">
    <property type="entry name" value="DNA-3-METHYLADENINE GLYCOSYLASE"/>
    <property type="match status" value="1"/>
</dbReference>
<dbReference type="GO" id="GO:0043916">
    <property type="term" value="F:DNA-7-methylguanine glycosylase activity"/>
    <property type="evidence" value="ECO:0007669"/>
    <property type="project" value="TreeGrafter"/>
</dbReference>
<protein>
    <recommendedName>
        <fullName evidence="2">DNA-3-methyladenine glycosylase II</fullName>
        <ecNumber evidence="2">3.2.2.21</ecNumber>
    </recommendedName>
</protein>
<comment type="catalytic activity">
    <reaction evidence="1">
        <text>Hydrolysis of alkylated DNA, releasing 3-methyladenine, 3-methylguanine, 7-methylguanine and 7-methyladenine.</text>
        <dbReference type="EC" id="3.2.2.21"/>
    </reaction>
</comment>
<organism evidence="6 7">
    <name type="scientific">Bauldia litoralis</name>
    <dbReference type="NCBI Taxonomy" id="665467"/>
    <lineage>
        <taxon>Bacteria</taxon>
        <taxon>Pseudomonadati</taxon>
        <taxon>Pseudomonadota</taxon>
        <taxon>Alphaproteobacteria</taxon>
        <taxon>Hyphomicrobiales</taxon>
        <taxon>Kaistiaceae</taxon>
        <taxon>Bauldia</taxon>
    </lineage>
</organism>
<accession>A0A1G6BQL8</accession>
<evidence type="ECO:0000313" key="6">
    <source>
        <dbReference type="EMBL" id="SDB22934.1"/>
    </source>
</evidence>
<feature type="domain" description="HhH-GPD" evidence="5">
    <location>
        <begin position="51"/>
        <end position="202"/>
    </location>
</feature>
<dbReference type="GO" id="GO:0005737">
    <property type="term" value="C:cytoplasm"/>
    <property type="evidence" value="ECO:0007669"/>
    <property type="project" value="TreeGrafter"/>
</dbReference>
<evidence type="ECO:0000256" key="2">
    <source>
        <dbReference type="ARBA" id="ARBA00012000"/>
    </source>
</evidence>
<dbReference type="InterPro" id="IPR011257">
    <property type="entry name" value="DNA_glycosylase"/>
</dbReference>
<keyword evidence="7" id="KW-1185">Reference proteome</keyword>
<dbReference type="PANTHER" id="PTHR43003">
    <property type="entry name" value="DNA-3-METHYLADENINE GLYCOSYLASE"/>
    <property type="match status" value="1"/>
</dbReference>
<dbReference type="GO" id="GO:0006285">
    <property type="term" value="P:base-excision repair, AP site formation"/>
    <property type="evidence" value="ECO:0007669"/>
    <property type="project" value="TreeGrafter"/>
</dbReference>
<dbReference type="SMART" id="SM00478">
    <property type="entry name" value="ENDO3c"/>
    <property type="match status" value="1"/>
</dbReference>
<dbReference type="GO" id="GO:0006307">
    <property type="term" value="P:DNA alkylation repair"/>
    <property type="evidence" value="ECO:0007669"/>
    <property type="project" value="TreeGrafter"/>
</dbReference>
<dbReference type="SUPFAM" id="SSF48150">
    <property type="entry name" value="DNA-glycosylase"/>
    <property type="match status" value="1"/>
</dbReference>
<evidence type="ECO:0000313" key="7">
    <source>
        <dbReference type="Proteomes" id="UP000199071"/>
    </source>
</evidence>
<evidence type="ECO:0000256" key="3">
    <source>
        <dbReference type="ARBA" id="ARBA00022763"/>
    </source>
</evidence>
<dbReference type="GO" id="GO:0032131">
    <property type="term" value="F:alkylated DNA binding"/>
    <property type="evidence" value="ECO:0007669"/>
    <property type="project" value="TreeGrafter"/>
</dbReference>
<dbReference type="InterPro" id="IPR051912">
    <property type="entry name" value="Alkylbase_DNA_Glycosylase/TA"/>
</dbReference>
<dbReference type="CDD" id="cd00056">
    <property type="entry name" value="ENDO3c"/>
    <property type="match status" value="1"/>
</dbReference>
<dbReference type="GO" id="GO:0032993">
    <property type="term" value="C:protein-DNA complex"/>
    <property type="evidence" value="ECO:0007669"/>
    <property type="project" value="TreeGrafter"/>
</dbReference>
<dbReference type="RefSeq" id="WP_090876010.1">
    <property type="nucleotide sequence ID" value="NZ_FMXQ01000003.1"/>
</dbReference>
<sequence length="212" mass="22619">MARINTDADVAEGLAWLARRDRRLHAVIDVAGPLPLRRTEGGLPGLARIVVGQQVSVASAAAIWQRTQTSFPGLVAADILAADESRFRAAGLSMPKIRTLRAVATACNEGLDLDRLATIPAEEAHGRLTAIKGIGPWTADIYLLFCLGHADVFPAGDLALRKAVGDAFGADETPSIEGVAEIAADWSPWRGVAARLFWAYYRATRQKAAVPV</sequence>
<dbReference type="OrthoDB" id="9785929at2"/>
<gene>
    <name evidence="6" type="ORF">SAMN02982931_01734</name>
</gene>
<evidence type="ECO:0000256" key="4">
    <source>
        <dbReference type="ARBA" id="ARBA00023204"/>
    </source>
</evidence>
<dbReference type="EC" id="3.2.2.21" evidence="2"/>
<evidence type="ECO:0000259" key="5">
    <source>
        <dbReference type="SMART" id="SM00478"/>
    </source>
</evidence>
<name>A0A1G6BQL8_9HYPH</name>
<proteinExistence type="predicted"/>
<dbReference type="EMBL" id="FMXQ01000003">
    <property type="protein sequence ID" value="SDB22934.1"/>
    <property type="molecule type" value="Genomic_DNA"/>
</dbReference>
<keyword evidence="3" id="KW-0227">DNA damage</keyword>
<dbReference type="Pfam" id="PF00730">
    <property type="entry name" value="HhH-GPD"/>
    <property type="match status" value="1"/>
</dbReference>
<dbReference type="Gene3D" id="1.10.1670.40">
    <property type="match status" value="1"/>
</dbReference>
<dbReference type="Proteomes" id="UP000199071">
    <property type="component" value="Unassembled WGS sequence"/>
</dbReference>
<dbReference type="STRING" id="665467.SAMN02982931_01734"/>
<evidence type="ECO:0000256" key="1">
    <source>
        <dbReference type="ARBA" id="ARBA00000086"/>
    </source>
</evidence>
<reference evidence="6 7" key="1">
    <citation type="submission" date="2016-10" db="EMBL/GenBank/DDBJ databases">
        <authorList>
            <person name="de Groot N.N."/>
        </authorList>
    </citation>
    <scope>NUCLEOTIDE SEQUENCE [LARGE SCALE GENOMIC DNA]</scope>
    <source>
        <strain evidence="6 7">ATCC 35022</strain>
    </source>
</reference>
<dbReference type="GO" id="GO:0008725">
    <property type="term" value="F:DNA-3-methyladenine glycosylase activity"/>
    <property type="evidence" value="ECO:0007669"/>
    <property type="project" value="TreeGrafter"/>
</dbReference>
<dbReference type="Gene3D" id="1.10.340.30">
    <property type="entry name" value="Hypothetical protein, domain 2"/>
    <property type="match status" value="1"/>
</dbReference>